<name>A0AA36N9V1_9DINO</name>
<dbReference type="PANTHER" id="PTHR47032:SF1">
    <property type="entry name" value="UDP-D-XYLOSE:L-FUCOSE ALPHA-1,3-D-XYLOSYLTRANSFERASE-RELATED"/>
    <property type="match status" value="1"/>
</dbReference>
<protein>
    <recommendedName>
        <fullName evidence="3">Nucleotide-diphospho-sugar transferase domain-containing protein</fullName>
    </recommendedName>
</protein>
<keyword evidence="5" id="KW-1185">Reference proteome</keyword>
<feature type="region of interest" description="Disordered" evidence="2">
    <location>
        <begin position="1059"/>
        <end position="1081"/>
    </location>
</feature>
<dbReference type="PANTHER" id="PTHR47032">
    <property type="entry name" value="UDP-D-XYLOSE:L-FUCOSE ALPHA-1,3-D-XYLOSYLTRANSFERASE-RELATED"/>
    <property type="match status" value="1"/>
</dbReference>
<dbReference type="Pfam" id="PF03407">
    <property type="entry name" value="Nucleotid_trans"/>
    <property type="match status" value="1"/>
</dbReference>
<dbReference type="EMBL" id="CAUJNA010002890">
    <property type="protein sequence ID" value="CAJ1394583.1"/>
    <property type="molecule type" value="Genomic_DNA"/>
</dbReference>
<dbReference type="Proteomes" id="UP001178507">
    <property type="component" value="Unassembled WGS sequence"/>
</dbReference>
<sequence>MLIYLFLLHGAWGVSVSLPKPSAARLEVMCEAEAKSRHELLQSWVARIWQSAEDKDVSPSRFHETDADGEARRYTLQVDTEKLRRAAGPGRRLVVSWTTGGPKRWAIAHNLALSVRQNAPQLERIFVFIALDPDAVARAEAAGFQAVLNENSTDLQDDIWKMRWLILTTCISIGLEVLVVDSDIVFLADPFQQFFFDSDLEAMTDHFFPAEQLWATWLRPAEHINTGFLFARPSRRLLDFLTEFIDLHYHAYEGPTLRDGMDQRVFNKFVMGKMETFPPEVLTRYENLAFPGLDWQNRTSRFTPRSTWRIAQATALARSLRAISLRILDPVCISHGMNYFWRKAYKLARCGGVPGGAPPVVHVNGVDPKMYFLRDRNLWYVDDWGERMKDAFFLTYEHPRGLSLADDFEVLVAALELAAYFRRRVVLPDRMNCANNPAFHIYKLNETMADEPGCTYDYFAHANGLYEVYSRVKPYAIEAGVARDARFAKLASASLPTMQELQGGVLREQLLSLQGNASAVAFGPAKVLRISEDVRLLRDGLRSGHFGLRMNAEKVFSCAYQEPLIGAMACLDEPYVEEFGADAMCDADSFVTGCGPVGICCCWPFWGWGEKLQYFTGVPWDLPCNCGLSLCENFQRSEESCCRHAGSTALFPVTDPGVFYCKGNGSWSGPTGAEDSNTYTSQALIEFASSKRTAAQSFETCSRDRLLRRGGAFRETSLRECNLQFSAYLLRRSMWPQLRTWLAWVFEERRGLGNSSKLIASMEGTLATDNTGFSAEKLAHDVDQLNYIAAGGGDIPPEALRAFRQLSTTFKEFQAGGARRAVEEDFAQVRAFFNRALHVPDFSFELSRLGDMTAFDMSGAAASLELEGFTFVKQALTAEALDVVGRWLSRSTVFFQPSGGGVKAQLRDGLHEVGLSLAQELQRKVPALRRQPLLDIVAYRGAGLPWHCPDGVLTVLLSLGDLSDSSLRLSRGDGDGEMCRQRVGPAPAMTLEDFARQGSAEPGGIVDIPYESNLLVMWRSRGLSTQHPASYDEFQRRPVDLLLLFGQTKASADAAGGFVPSFEGKSDTSGGHYYAQDHDHR</sequence>
<evidence type="ECO:0000313" key="5">
    <source>
        <dbReference type="Proteomes" id="UP001178507"/>
    </source>
</evidence>
<feature type="domain" description="Nucleotide-diphospho-sugar transferase" evidence="3">
    <location>
        <begin position="150"/>
        <end position="365"/>
    </location>
</feature>
<evidence type="ECO:0000256" key="1">
    <source>
        <dbReference type="ARBA" id="ARBA00007033"/>
    </source>
</evidence>
<gene>
    <name evidence="4" type="ORF">EVOR1521_LOCUS19205</name>
</gene>
<evidence type="ECO:0000256" key="2">
    <source>
        <dbReference type="SAM" id="MobiDB-lite"/>
    </source>
</evidence>
<dbReference type="SUPFAM" id="SSF53448">
    <property type="entry name" value="Nucleotide-diphospho-sugar transferases"/>
    <property type="match status" value="1"/>
</dbReference>
<proteinExistence type="inferred from homology"/>
<evidence type="ECO:0000313" key="4">
    <source>
        <dbReference type="EMBL" id="CAJ1394583.1"/>
    </source>
</evidence>
<comment type="caution">
    <text evidence="4">The sequence shown here is derived from an EMBL/GenBank/DDBJ whole genome shotgun (WGS) entry which is preliminary data.</text>
</comment>
<dbReference type="GO" id="GO:0005794">
    <property type="term" value="C:Golgi apparatus"/>
    <property type="evidence" value="ECO:0007669"/>
    <property type="project" value="TreeGrafter"/>
</dbReference>
<reference evidence="4" key="1">
    <citation type="submission" date="2023-08" db="EMBL/GenBank/DDBJ databases">
        <authorList>
            <person name="Chen Y."/>
            <person name="Shah S."/>
            <person name="Dougan E. K."/>
            <person name="Thang M."/>
            <person name="Chan C."/>
        </authorList>
    </citation>
    <scope>NUCLEOTIDE SEQUENCE</scope>
</reference>
<comment type="similarity">
    <text evidence="1">Belongs to the glycosyltransferase 77 family.</text>
</comment>
<dbReference type="InterPro" id="IPR005069">
    <property type="entry name" value="Nucl-diP-sugar_transferase"/>
</dbReference>
<accession>A0AA36N9V1</accession>
<organism evidence="4 5">
    <name type="scientific">Effrenium voratum</name>
    <dbReference type="NCBI Taxonomy" id="2562239"/>
    <lineage>
        <taxon>Eukaryota</taxon>
        <taxon>Sar</taxon>
        <taxon>Alveolata</taxon>
        <taxon>Dinophyceae</taxon>
        <taxon>Suessiales</taxon>
        <taxon>Symbiodiniaceae</taxon>
        <taxon>Effrenium</taxon>
    </lineage>
</organism>
<dbReference type="GO" id="GO:0016757">
    <property type="term" value="F:glycosyltransferase activity"/>
    <property type="evidence" value="ECO:0007669"/>
    <property type="project" value="TreeGrafter"/>
</dbReference>
<dbReference type="AlphaFoldDB" id="A0AA36N9V1"/>
<dbReference type="InterPro" id="IPR052636">
    <property type="entry name" value="UDP-D-xylose:L-fucose_XylT"/>
</dbReference>
<evidence type="ECO:0000259" key="3">
    <source>
        <dbReference type="Pfam" id="PF03407"/>
    </source>
</evidence>
<dbReference type="InterPro" id="IPR029044">
    <property type="entry name" value="Nucleotide-diphossugar_trans"/>
</dbReference>